<keyword evidence="2" id="KW-1185">Reference proteome</keyword>
<reference evidence="2" key="1">
    <citation type="journal article" date="2019" name="Nat. Commun.">
        <title>The genome of broomcorn millet.</title>
        <authorList>
            <person name="Zou C."/>
            <person name="Miki D."/>
            <person name="Li D."/>
            <person name="Tang Q."/>
            <person name="Xiao L."/>
            <person name="Rajput S."/>
            <person name="Deng P."/>
            <person name="Jia W."/>
            <person name="Huang R."/>
            <person name="Zhang M."/>
            <person name="Sun Y."/>
            <person name="Hu J."/>
            <person name="Fu X."/>
            <person name="Schnable P.S."/>
            <person name="Li F."/>
            <person name="Zhang H."/>
            <person name="Feng B."/>
            <person name="Zhu X."/>
            <person name="Liu R."/>
            <person name="Schnable J.C."/>
            <person name="Zhu J.-K."/>
            <person name="Zhang H."/>
        </authorList>
    </citation>
    <scope>NUCLEOTIDE SEQUENCE [LARGE SCALE GENOMIC DNA]</scope>
</reference>
<name>A0A3L6QL85_PANMI</name>
<organism evidence="1 2">
    <name type="scientific">Panicum miliaceum</name>
    <name type="common">Proso millet</name>
    <name type="synonym">Broomcorn millet</name>
    <dbReference type="NCBI Taxonomy" id="4540"/>
    <lineage>
        <taxon>Eukaryota</taxon>
        <taxon>Viridiplantae</taxon>
        <taxon>Streptophyta</taxon>
        <taxon>Embryophyta</taxon>
        <taxon>Tracheophyta</taxon>
        <taxon>Spermatophyta</taxon>
        <taxon>Magnoliopsida</taxon>
        <taxon>Liliopsida</taxon>
        <taxon>Poales</taxon>
        <taxon>Poaceae</taxon>
        <taxon>PACMAD clade</taxon>
        <taxon>Panicoideae</taxon>
        <taxon>Panicodae</taxon>
        <taxon>Paniceae</taxon>
        <taxon>Panicinae</taxon>
        <taxon>Panicum</taxon>
        <taxon>Panicum sect. Panicum</taxon>
    </lineage>
</organism>
<evidence type="ECO:0000313" key="1">
    <source>
        <dbReference type="EMBL" id="RLM84519.1"/>
    </source>
</evidence>
<gene>
    <name evidence="1" type="ORF">C2845_PM04G22140</name>
</gene>
<comment type="caution">
    <text evidence="1">The sequence shown here is derived from an EMBL/GenBank/DDBJ whole genome shotgun (WGS) entry which is preliminary data.</text>
</comment>
<dbReference type="AlphaFoldDB" id="A0A3L6QL85"/>
<dbReference type="Proteomes" id="UP000275267">
    <property type="component" value="Unassembled WGS sequence"/>
</dbReference>
<accession>A0A3L6QL85</accession>
<proteinExistence type="predicted"/>
<sequence>MATSYPLLGHTELMLPTKNVPLQAVSHQLVFGFLHSDELGVHPVLELLDVIDASKQGGLLAHLNQKEKTLQSKQIRAQELKLEYA</sequence>
<evidence type="ECO:0000313" key="2">
    <source>
        <dbReference type="Proteomes" id="UP000275267"/>
    </source>
</evidence>
<protein>
    <submittedName>
        <fullName evidence="1">Uncharacterized protein</fullName>
    </submittedName>
</protein>
<dbReference type="EMBL" id="PQIB02000011">
    <property type="protein sequence ID" value="RLM84519.1"/>
    <property type="molecule type" value="Genomic_DNA"/>
</dbReference>